<dbReference type="InterPro" id="IPR007295">
    <property type="entry name" value="DUF402"/>
</dbReference>
<name>A0A5A5T6S8_9CHLR</name>
<dbReference type="AlphaFoldDB" id="A0A5A5T6S8"/>
<protein>
    <recommendedName>
        <fullName evidence="1">DUF402 domain-containing protein</fullName>
    </recommendedName>
</protein>
<sequence length="191" mass="21948">MLLEVTIRKLLVNGDQWASWRGYHIPVSDQYFVIWTPMGTAMHWKPGTWTSVKHTLVYFWSDAWHTLHAHYNDQGTCIGVYCDVVLPQAYDKQTANVAPELVYIDLYVDVVVEEDFNVYTKDQEVFERAARKFPLVKQSRQQSYAALDLLEQQAKSWTGPFAVIPRQLPRTDFALLDPLTAAEILRSASPA</sequence>
<organism evidence="2 3">
    <name type="scientific">Dictyobacter arantiisoli</name>
    <dbReference type="NCBI Taxonomy" id="2014874"/>
    <lineage>
        <taxon>Bacteria</taxon>
        <taxon>Bacillati</taxon>
        <taxon>Chloroflexota</taxon>
        <taxon>Ktedonobacteria</taxon>
        <taxon>Ktedonobacterales</taxon>
        <taxon>Dictyobacteraceae</taxon>
        <taxon>Dictyobacter</taxon>
    </lineage>
</organism>
<dbReference type="RefSeq" id="WP_149399587.1">
    <property type="nucleotide sequence ID" value="NZ_BIXY01000002.1"/>
</dbReference>
<dbReference type="EMBL" id="BIXY01000002">
    <property type="protein sequence ID" value="GCF06723.1"/>
    <property type="molecule type" value="Genomic_DNA"/>
</dbReference>
<evidence type="ECO:0000313" key="2">
    <source>
        <dbReference type="EMBL" id="GCF06723.1"/>
    </source>
</evidence>
<dbReference type="Pfam" id="PF04167">
    <property type="entry name" value="DUF402"/>
    <property type="match status" value="1"/>
</dbReference>
<proteinExistence type="predicted"/>
<dbReference type="Gene3D" id="2.40.380.10">
    <property type="entry name" value="FomD-like"/>
    <property type="match status" value="1"/>
</dbReference>
<dbReference type="Proteomes" id="UP000322530">
    <property type="component" value="Unassembled WGS sequence"/>
</dbReference>
<evidence type="ECO:0000259" key="1">
    <source>
        <dbReference type="Pfam" id="PF04167"/>
    </source>
</evidence>
<gene>
    <name evidence="2" type="ORF">KDI_02870</name>
</gene>
<feature type="domain" description="DUF402" evidence="1">
    <location>
        <begin position="35"/>
        <end position="157"/>
    </location>
</feature>
<keyword evidence="3" id="KW-1185">Reference proteome</keyword>
<reference evidence="2 3" key="1">
    <citation type="submission" date="2019-01" db="EMBL/GenBank/DDBJ databases">
        <title>Draft genome sequence of Dictyobacter sp. Uno17.</title>
        <authorList>
            <person name="Wang C.M."/>
            <person name="Zheng Y."/>
            <person name="Sakai Y."/>
            <person name="Abe K."/>
            <person name="Yokota A."/>
            <person name="Yabe S."/>
        </authorList>
    </citation>
    <scope>NUCLEOTIDE SEQUENCE [LARGE SCALE GENOMIC DNA]</scope>
    <source>
        <strain evidence="2 3">Uno17</strain>
    </source>
</reference>
<dbReference type="OrthoDB" id="153123at2"/>
<accession>A0A5A5T6S8</accession>
<dbReference type="SUPFAM" id="SSF159234">
    <property type="entry name" value="FomD-like"/>
    <property type="match status" value="1"/>
</dbReference>
<comment type="caution">
    <text evidence="2">The sequence shown here is derived from an EMBL/GenBank/DDBJ whole genome shotgun (WGS) entry which is preliminary data.</text>
</comment>
<evidence type="ECO:0000313" key="3">
    <source>
        <dbReference type="Proteomes" id="UP000322530"/>
    </source>
</evidence>
<dbReference type="InterPro" id="IPR035930">
    <property type="entry name" value="FomD-like_sf"/>
</dbReference>